<sequence>MLESWATESHVNTRWKLPYALAKCLKGALLSPILPRLFLILFTYLQPVFIGVAIKFVNGTSDNILGGNSGLRLLLFATILYMGIAVSAAIYQSQINRLRVMVRGALIGLIHHQSLHLTHDKSQSSSALTLITSDIDSIESVGETFHETWARLVEVVTGTALLASHIRWFSLLPLVIIFGCSRMSAYVAKHLENRQKDWNEATQSRIAATTSTLEGIKSLKIMGMEDAVQSQILHLRSIEIQTSKRSRWIIAAYNASANALGILAPVLTLILFAMSSKGDRLQADQIFTSLALLAMVTHPANMVMTLIPRAISVMSNFDRIQNYISQPSIQDKREYSTNGSIQRLATVQEVTIQPVSMANPILLDVSQPLDRGEILICAGAVGSGKTTLAMAILGEVSPTKGSISVSSKEIAYCAQAPWLPSVTIREAISGRLVDLDIEWYNTVIEACGLVADFDSFVGGDMALIENNGMNLSGGQKQQAPKALARAVYSKYKMLVLDDPFSALDPAVTNHIVQRLLSPRGLFRKMGTTVFLISNSKELFPIANRVLLLQNSSLHLQVQPHPQDTKASVVVSALPDKPFSSPPRHDTPKIAAPIRKLHLNDAVDEISRRTGDLAIYGYYINAIGRVNAFLLIACTAGFAFGSTFSQYVLKWATESAPESLAFYLSLYAAVSSIAWAATSGTTWCAQMKVAVKSGDVLHADLLDRILKAPLSYFTETDLGATLNRFGQDINVVDKQLPPTLANFYTQIFKMAMQLILLLKIRPVMAVTVPVCAVCVYFIQQIYLRTSRQLRFLELESRSLVFTNFLDTASGIVTIRAFGWKDKFENENVKSLDLSQKPFYILLCLQCWLKMIMDCIIAIFAVILIAFTVLYRNTTTGADLGVALNLLIVANTTLLRLVQSWTSLETSLGSIARLKSVQDCVPSEDDIGGTLDPELQWPSSGNLLVNDVSVAYSESVAPSLSNLSLTVNPGQNIIVVGRTGSGKSTFMLSLLQLLRPGKGSILIDDVNIGHLSPRTVRKRGFIAVPQDGFSIPTASLRFNLDPYHTSSDQDILWSLQRTGLWDKIHATTSLSATKEANMNIDVRSLLDLPMSSFLPFSSGQLQLFALSRTLLRIRSTAPHKPVIILDEASSSLDSETESILTDMLRHDLQGHTIVMIAHRVAGLTGAMRPGVDAIATMQDGKLLTVPLMEKSV</sequence>
<dbReference type="PANTHER" id="PTHR24223">
    <property type="entry name" value="ATP-BINDING CASSETTE SUB-FAMILY C"/>
    <property type="match status" value="1"/>
</dbReference>
<dbReference type="InterPro" id="IPR011527">
    <property type="entry name" value="ABC1_TM_dom"/>
</dbReference>
<keyword evidence="3 8" id="KW-0812">Transmembrane</keyword>
<evidence type="ECO:0000259" key="9">
    <source>
        <dbReference type="PROSITE" id="PS50893"/>
    </source>
</evidence>
<dbReference type="AlphaFoldDB" id="A0A0A2L4B9"/>
<feature type="transmembrane region" description="Helical" evidence="8">
    <location>
        <begin position="755"/>
        <end position="777"/>
    </location>
</feature>
<feature type="domain" description="ABC transporter" evidence="9">
    <location>
        <begin position="347"/>
        <end position="575"/>
    </location>
</feature>
<dbReference type="HOGENOM" id="CLU_000604_27_5_1"/>
<dbReference type="InterPro" id="IPR044746">
    <property type="entry name" value="ABCC_6TM_D1"/>
</dbReference>
<dbReference type="SUPFAM" id="SSF52540">
    <property type="entry name" value="P-loop containing nucleoside triphosphate hydrolases"/>
    <property type="match status" value="2"/>
</dbReference>
<dbReference type="PhylomeDB" id="A0A0A2L4B9"/>
<feature type="transmembrane region" description="Helical" evidence="8">
    <location>
        <begin position="627"/>
        <end position="647"/>
    </location>
</feature>
<dbReference type="InterPro" id="IPR050173">
    <property type="entry name" value="ABC_transporter_C-like"/>
</dbReference>
<dbReference type="EMBL" id="JQGA01000718">
    <property type="protein sequence ID" value="KGO74028.1"/>
    <property type="molecule type" value="Genomic_DNA"/>
</dbReference>
<feature type="domain" description="ABC transporter" evidence="9">
    <location>
        <begin position="941"/>
        <end position="1190"/>
    </location>
</feature>
<dbReference type="InterPro" id="IPR003439">
    <property type="entry name" value="ABC_transporter-like_ATP-bd"/>
</dbReference>
<keyword evidence="12" id="KW-1185">Reference proteome</keyword>
<evidence type="ECO:0000256" key="4">
    <source>
        <dbReference type="ARBA" id="ARBA00022741"/>
    </source>
</evidence>
<dbReference type="PROSITE" id="PS50929">
    <property type="entry name" value="ABC_TM1F"/>
    <property type="match status" value="2"/>
</dbReference>
<name>A0A0A2L4B9_PENIT</name>
<dbReference type="FunFam" id="1.20.1560.10:FF:000066">
    <property type="entry name" value="ABC multidrug transporter (Eurofung)"/>
    <property type="match status" value="1"/>
</dbReference>
<feature type="transmembrane region" description="Helical" evidence="8">
    <location>
        <begin position="251"/>
        <end position="274"/>
    </location>
</feature>
<dbReference type="InterPro" id="IPR027417">
    <property type="entry name" value="P-loop_NTPase"/>
</dbReference>
<evidence type="ECO:0000256" key="3">
    <source>
        <dbReference type="ARBA" id="ARBA00022692"/>
    </source>
</evidence>
<dbReference type="Proteomes" id="UP000030104">
    <property type="component" value="Unassembled WGS sequence"/>
</dbReference>
<dbReference type="SMART" id="SM00382">
    <property type="entry name" value="AAA"/>
    <property type="match status" value="2"/>
</dbReference>
<accession>A0A0A2L4B9</accession>
<dbReference type="PROSITE" id="PS00211">
    <property type="entry name" value="ABC_TRANSPORTER_1"/>
    <property type="match status" value="1"/>
</dbReference>
<feature type="transmembrane region" description="Helical" evidence="8">
    <location>
        <begin position="286"/>
        <end position="307"/>
    </location>
</feature>
<dbReference type="STRING" id="40296.A0A0A2L4B9"/>
<dbReference type="Pfam" id="PF00005">
    <property type="entry name" value="ABC_tran"/>
    <property type="match status" value="2"/>
</dbReference>
<evidence type="ECO:0000256" key="2">
    <source>
        <dbReference type="ARBA" id="ARBA00022448"/>
    </source>
</evidence>
<feature type="transmembrane region" description="Helical" evidence="8">
    <location>
        <begin position="70"/>
        <end position="91"/>
    </location>
</feature>
<dbReference type="GO" id="GO:0016887">
    <property type="term" value="F:ATP hydrolysis activity"/>
    <property type="evidence" value="ECO:0007669"/>
    <property type="project" value="InterPro"/>
</dbReference>
<dbReference type="PANTHER" id="PTHR24223:SF345">
    <property type="entry name" value="ABC MULTIDRUG TRANSPORTER (EUROFUNG)"/>
    <property type="match status" value="1"/>
</dbReference>
<feature type="transmembrane region" description="Helical" evidence="8">
    <location>
        <begin position="659"/>
        <end position="677"/>
    </location>
</feature>
<dbReference type="InterPro" id="IPR036640">
    <property type="entry name" value="ABC1_TM_sf"/>
</dbReference>
<evidence type="ECO:0000256" key="5">
    <source>
        <dbReference type="ARBA" id="ARBA00022840"/>
    </source>
</evidence>
<feature type="transmembrane region" description="Helical" evidence="8">
    <location>
        <begin position="837"/>
        <end position="866"/>
    </location>
</feature>
<gene>
    <name evidence="11" type="ORF">PITC_097080</name>
</gene>
<keyword evidence="2" id="KW-0813">Transport</keyword>
<evidence type="ECO:0000256" key="8">
    <source>
        <dbReference type="SAM" id="Phobius"/>
    </source>
</evidence>
<dbReference type="InterPro" id="IPR044726">
    <property type="entry name" value="ABCC_6TM_D2"/>
</dbReference>
<dbReference type="OMA" id="DINIAHV"/>
<feature type="domain" description="ABC transmembrane type-1" evidence="10">
    <location>
        <begin position="37"/>
        <end position="312"/>
    </location>
</feature>
<evidence type="ECO:0000256" key="7">
    <source>
        <dbReference type="ARBA" id="ARBA00023136"/>
    </source>
</evidence>
<keyword evidence="5" id="KW-0067">ATP-binding</keyword>
<dbReference type="PROSITE" id="PS50893">
    <property type="entry name" value="ABC_TRANSPORTER_2"/>
    <property type="match status" value="2"/>
</dbReference>
<feature type="transmembrane region" description="Helical" evidence="8">
    <location>
        <begin position="797"/>
        <end position="816"/>
    </location>
</feature>
<proteinExistence type="predicted"/>
<feature type="domain" description="ABC transmembrane type-1" evidence="10">
    <location>
        <begin position="627"/>
        <end position="904"/>
    </location>
</feature>
<dbReference type="OrthoDB" id="4139357at2759"/>
<dbReference type="CDD" id="cd18579">
    <property type="entry name" value="ABC_6TM_ABCC_D1"/>
    <property type="match status" value="1"/>
</dbReference>
<keyword evidence="4" id="KW-0547">Nucleotide-binding</keyword>
<dbReference type="Gene3D" id="3.40.50.300">
    <property type="entry name" value="P-loop containing nucleotide triphosphate hydrolases"/>
    <property type="match status" value="2"/>
</dbReference>
<evidence type="ECO:0000259" key="10">
    <source>
        <dbReference type="PROSITE" id="PS50929"/>
    </source>
</evidence>
<evidence type="ECO:0000313" key="12">
    <source>
        <dbReference type="Proteomes" id="UP000030104"/>
    </source>
</evidence>
<dbReference type="GO" id="GO:0005524">
    <property type="term" value="F:ATP binding"/>
    <property type="evidence" value="ECO:0007669"/>
    <property type="project" value="UniProtKB-KW"/>
</dbReference>
<dbReference type="GO" id="GO:0140359">
    <property type="term" value="F:ABC-type transporter activity"/>
    <property type="evidence" value="ECO:0007669"/>
    <property type="project" value="InterPro"/>
</dbReference>
<dbReference type="CDD" id="cd18580">
    <property type="entry name" value="ABC_6TM_ABCC_D2"/>
    <property type="match status" value="1"/>
</dbReference>
<organism evidence="11 12">
    <name type="scientific">Penicillium italicum</name>
    <name type="common">Blue mold</name>
    <dbReference type="NCBI Taxonomy" id="40296"/>
    <lineage>
        <taxon>Eukaryota</taxon>
        <taxon>Fungi</taxon>
        <taxon>Dikarya</taxon>
        <taxon>Ascomycota</taxon>
        <taxon>Pezizomycotina</taxon>
        <taxon>Eurotiomycetes</taxon>
        <taxon>Eurotiomycetidae</taxon>
        <taxon>Eurotiales</taxon>
        <taxon>Aspergillaceae</taxon>
        <taxon>Penicillium</taxon>
    </lineage>
</organism>
<dbReference type="InterPro" id="IPR003593">
    <property type="entry name" value="AAA+_ATPase"/>
</dbReference>
<comment type="subcellular location">
    <subcellularLocation>
        <location evidence="1">Membrane</location>
        <topology evidence="1">Multi-pass membrane protein</topology>
    </subcellularLocation>
</comment>
<evidence type="ECO:0000256" key="6">
    <source>
        <dbReference type="ARBA" id="ARBA00022989"/>
    </source>
</evidence>
<dbReference type="SUPFAM" id="SSF90123">
    <property type="entry name" value="ABC transporter transmembrane region"/>
    <property type="match status" value="2"/>
</dbReference>
<feature type="transmembrane region" description="Helical" evidence="8">
    <location>
        <begin position="37"/>
        <end position="58"/>
    </location>
</feature>
<dbReference type="InterPro" id="IPR017871">
    <property type="entry name" value="ABC_transporter-like_CS"/>
</dbReference>
<comment type="caution">
    <text evidence="11">The sequence shown here is derived from an EMBL/GenBank/DDBJ whole genome shotgun (WGS) entry which is preliminary data.</text>
</comment>
<reference evidence="11 12" key="1">
    <citation type="journal article" date="2015" name="Mol. Plant Microbe Interact.">
        <title>Genome, transcriptome, and functional analyses of Penicillium expansum provide new insights into secondary metabolism and pathogenicity.</title>
        <authorList>
            <person name="Ballester A.R."/>
            <person name="Marcet-Houben M."/>
            <person name="Levin E."/>
            <person name="Sela N."/>
            <person name="Selma-Lazaro C."/>
            <person name="Carmona L."/>
            <person name="Wisniewski M."/>
            <person name="Droby S."/>
            <person name="Gonzalez-Candelas L."/>
            <person name="Gabaldon T."/>
        </authorList>
    </citation>
    <scope>NUCLEOTIDE SEQUENCE [LARGE SCALE GENOMIC DNA]</scope>
    <source>
        <strain evidence="11 12">PHI-1</strain>
    </source>
</reference>
<evidence type="ECO:0000256" key="1">
    <source>
        <dbReference type="ARBA" id="ARBA00004141"/>
    </source>
</evidence>
<evidence type="ECO:0000313" key="11">
    <source>
        <dbReference type="EMBL" id="KGO74028.1"/>
    </source>
</evidence>
<protein>
    <submittedName>
        <fullName evidence="11">ABC transporter, integral membrane type 1</fullName>
    </submittedName>
</protein>
<dbReference type="GO" id="GO:0016020">
    <property type="term" value="C:membrane"/>
    <property type="evidence" value="ECO:0007669"/>
    <property type="project" value="UniProtKB-SubCell"/>
</dbReference>
<dbReference type="Pfam" id="PF00664">
    <property type="entry name" value="ABC_membrane"/>
    <property type="match status" value="2"/>
</dbReference>
<keyword evidence="7 8" id="KW-0472">Membrane</keyword>
<dbReference type="Gene3D" id="1.20.1560.10">
    <property type="entry name" value="ABC transporter type 1, transmembrane domain"/>
    <property type="match status" value="2"/>
</dbReference>
<keyword evidence="6 8" id="KW-1133">Transmembrane helix</keyword>